<proteinExistence type="predicted"/>
<dbReference type="Proteomes" id="UP001283361">
    <property type="component" value="Unassembled WGS sequence"/>
</dbReference>
<comment type="caution">
    <text evidence="2">The sequence shown here is derived from an EMBL/GenBank/DDBJ whole genome shotgun (WGS) entry which is preliminary data.</text>
</comment>
<accession>A0AAE1DRB7</accession>
<sequence length="130" mass="15201">MSSWVSSDKGRSSRPSWGSSSTVGGQWSNFWSRQRQTHGQFGFCWTGQLCFSRVVNLMVYGCSCLVGNFSFQKRTVERESSQADLEETMFWFSLEWESWVSWRRRWAQGRIVCISFKSQELLQLFVHACN</sequence>
<gene>
    <name evidence="2" type="ORF">RRG08_020242</name>
</gene>
<name>A0AAE1DRB7_9GAST</name>
<reference evidence="2" key="1">
    <citation type="journal article" date="2023" name="G3 (Bethesda)">
        <title>A reference genome for the long-term kleptoplast-retaining sea slug Elysia crispata morphotype clarki.</title>
        <authorList>
            <person name="Eastman K.E."/>
            <person name="Pendleton A.L."/>
            <person name="Shaikh M.A."/>
            <person name="Suttiyut T."/>
            <person name="Ogas R."/>
            <person name="Tomko P."/>
            <person name="Gavelis G."/>
            <person name="Widhalm J.R."/>
            <person name="Wisecaver J.H."/>
        </authorList>
    </citation>
    <scope>NUCLEOTIDE SEQUENCE</scope>
    <source>
        <strain evidence="2">ECLA1</strain>
    </source>
</reference>
<keyword evidence="3" id="KW-1185">Reference proteome</keyword>
<feature type="region of interest" description="Disordered" evidence="1">
    <location>
        <begin position="1"/>
        <end position="23"/>
    </location>
</feature>
<dbReference type="EMBL" id="JAWDGP010002798">
    <property type="protein sequence ID" value="KAK3779897.1"/>
    <property type="molecule type" value="Genomic_DNA"/>
</dbReference>
<dbReference type="AlphaFoldDB" id="A0AAE1DRB7"/>
<protein>
    <submittedName>
        <fullName evidence="2">Uncharacterized protein</fullName>
    </submittedName>
</protein>
<evidence type="ECO:0000313" key="3">
    <source>
        <dbReference type="Proteomes" id="UP001283361"/>
    </source>
</evidence>
<evidence type="ECO:0000313" key="2">
    <source>
        <dbReference type="EMBL" id="KAK3779897.1"/>
    </source>
</evidence>
<evidence type="ECO:0000256" key="1">
    <source>
        <dbReference type="SAM" id="MobiDB-lite"/>
    </source>
</evidence>
<organism evidence="2 3">
    <name type="scientific">Elysia crispata</name>
    <name type="common">lettuce slug</name>
    <dbReference type="NCBI Taxonomy" id="231223"/>
    <lineage>
        <taxon>Eukaryota</taxon>
        <taxon>Metazoa</taxon>
        <taxon>Spiralia</taxon>
        <taxon>Lophotrochozoa</taxon>
        <taxon>Mollusca</taxon>
        <taxon>Gastropoda</taxon>
        <taxon>Heterobranchia</taxon>
        <taxon>Euthyneura</taxon>
        <taxon>Panpulmonata</taxon>
        <taxon>Sacoglossa</taxon>
        <taxon>Placobranchoidea</taxon>
        <taxon>Plakobranchidae</taxon>
        <taxon>Elysia</taxon>
    </lineage>
</organism>